<name>A0A0F8YAC6_9ZZZZ</name>
<sequence length="73" mass="8204">MPVSFDVTYLGPCSVYIDSTLGLRWERDVSVYRMSPQEKTELMSRAGCSEEGEPRPDAPCPDTRWALTPVPPE</sequence>
<dbReference type="AlphaFoldDB" id="A0A0F8YAC6"/>
<reference evidence="2" key="1">
    <citation type="journal article" date="2015" name="Nature">
        <title>Complex archaea that bridge the gap between prokaryotes and eukaryotes.</title>
        <authorList>
            <person name="Spang A."/>
            <person name="Saw J.H."/>
            <person name="Jorgensen S.L."/>
            <person name="Zaremba-Niedzwiedzka K."/>
            <person name="Martijn J."/>
            <person name="Lind A.E."/>
            <person name="van Eijk R."/>
            <person name="Schleper C."/>
            <person name="Guy L."/>
            <person name="Ettema T.J."/>
        </authorList>
    </citation>
    <scope>NUCLEOTIDE SEQUENCE</scope>
</reference>
<accession>A0A0F8YAC6</accession>
<gene>
    <name evidence="2" type="ORF">LCGC14_3118820</name>
</gene>
<evidence type="ECO:0000313" key="2">
    <source>
        <dbReference type="EMBL" id="KKK51054.1"/>
    </source>
</evidence>
<dbReference type="EMBL" id="LAZR01067703">
    <property type="protein sequence ID" value="KKK51054.1"/>
    <property type="molecule type" value="Genomic_DNA"/>
</dbReference>
<evidence type="ECO:0000256" key="1">
    <source>
        <dbReference type="SAM" id="MobiDB-lite"/>
    </source>
</evidence>
<comment type="caution">
    <text evidence="2">The sequence shown here is derived from an EMBL/GenBank/DDBJ whole genome shotgun (WGS) entry which is preliminary data.</text>
</comment>
<protein>
    <submittedName>
        <fullName evidence="2">Uncharacterized protein</fullName>
    </submittedName>
</protein>
<organism evidence="2">
    <name type="scientific">marine sediment metagenome</name>
    <dbReference type="NCBI Taxonomy" id="412755"/>
    <lineage>
        <taxon>unclassified sequences</taxon>
        <taxon>metagenomes</taxon>
        <taxon>ecological metagenomes</taxon>
    </lineage>
</organism>
<proteinExistence type="predicted"/>
<feature type="region of interest" description="Disordered" evidence="1">
    <location>
        <begin position="46"/>
        <end position="73"/>
    </location>
</feature>